<accession>A0A1Y2B5X2</accession>
<feature type="compositionally biased region" description="Polar residues" evidence="1">
    <location>
        <begin position="96"/>
        <end position="116"/>
    </location>
</feature>
<evidence type="ECO:0000256" key="1">
    <source>
        <dbReference type="SAM" id="MobiDB-lite"/>
    </source>
</evidence>
<feature type="region of interest" description="Disordered" evidence="1">
    <location>
        <begin position="33"/>
        <end position="116"/>
    </location>
</feature>
<organism evidence="2 3">
    <name type="scientific">Rhizoclosmatium globosum</name>
    <dbReference type="NCBI Taxonomy" id="329046"/>
    <lineage>
        <taxon>Eukaryota</taxon>
        <taxon>Fungi</taxon>
        <taxon>Fungi incertae sedis</taxon>
        <taxon>Chytridiomycota</taxon>
        <taxon>Chytridiomycota incertae sedis</taxon>
        <taxon>Chytridiomycetes</taxon>
        <taxon>Chytridiales</taxon>
        <taxon>Chytriomycetaceae</taxon>
        <taxon>Rhizoclosmatium</taxon>
    </lineage>
</organism>
<gene>
    <name evidence="2" type="ORF">BCR33DRAFT_572591</name>
</gene>
<name>A0A1Y2B5X2_9FUNG</name>
<comment type="caution">
    <text evidence="2">The sequence shown here is derived from an EMBL/GenBank/DDBJ whole genome shotgun (WGS) entry which is preliminary data.</text>
</comment>
<dbReference type="EMBL" id="MCGO01000085">
    <property type="protein sequence ID" value="ORY29940.1"/>
    <property type="molecule type" value="Genomic_DNA"/>
</dbReference>
<dbReference type="AlphaFoldDB" id="A0A1Y2B5X2"/>
<proteinExistence type="predicted"/>
<evidence type="ECO:0000313" key="2">
    <source>
        <dbReference type="EMBL" id="ORY29940.1"/>
    </source>
</evidence>
<protein>
    <submittedName>
        <fullName evidence="2">Uncharacterized protein</fullName>
    </submittedName>
</protein>
<keyword evidence="3" id="KW-1185">Reference proteome</keyword>
<sequence length="139" mass="15105">MLESETKRKYRNETSLHSKKVKNNNLLCIHTHYTKHTHKNTHTLTQPPRTLSLHSSSELTPASKSQLPPSPQTSSYPGGTSPFATAKTPAILPARTTRTPASQTPSALSKSCSPSLKNCPPVIPSSKMLLHTSELAPLT</sequence>
<evidence type="ECO:0000313" key="3">
    <source>
        <dbReference type="Proteomes" id="UP000193642"/>
    </source>
</evidence>
<dbReference type="Proteomes" id="UP000193642">
    <property type="component" value="Unassembled WGS sequence"/>
</dbReference>
<reference evidence="2 3" key="1">
    <citation type="submission" date="2016-07" db="EMBL/GenBank/DDBJ databases">
        <title>Pervasive Adenine N6-methylation of Active Genes in Fungi.</title>
        <authorList>
            <consortium name="DOE Joint Genome Institute"/>
            <person name="Mondo S.J."/>
            <person name="Dannebaum R.O."/>
            <person name="Kuo R.C."/>
            <person name="Labutti K."/>
            <person name="Haridas S."/>
            <person name="Kuo A."/>
            <person name="Salamov A."/>
            <person name="Ahrendt S.R."/>
            <person name="Lipzen A."/>
            <person name="Sullivan W."/>
            <person name="Andreopoulos W.B."/>
            <person name="Clum A."/>
            <person name="Lindquist E."/>
            <person name="Daum C."/>
            <person name="Ramamoorthy G.K."/>
            <person name="Gryganskyi A."/>
            <person name="Culley D."/>
            <person name="Magnuson J.K."/>
            <person name="James T.Y."/>
            <person name="O'Malley M.A."/>
            <person name="Stajich J.E."/>
            <person name="Spatafora J.W."/>
            <person name="Visel A."/>
            <person name="Grigoriev I.V."/>
        </authorList>
    </citation>
    <scope>NUCLEOTIDE SEQUENCE [LARGE SCALE GENOMIC DNA]</scope>
    <source>
        <strain evidence="2 3">JEL800</strain>
    </source>
</reference>
<feature type="compositionally biased region" description="Polar residues" evidence="1">
    <location>
        <begin position="44"/>
        <end position="78"/>
    </location>
</feature>